<dbReference type="FunFam" id="2.170.120.12:FF:000004">
    <property type="entry name" value="RNA polymerase I subunit 43"/>
    <property type="match status" value="1"/>
</dbReference>
<comment type="subcellular location">
    <subcellularLocation>
        <location evidence="1">Nucleus</location>
    </subcellularLocation>
</comment>
<accession>A0AAV7DYV5</accession>
<dbReference type="CDD" id="cd07032">
    <property type="entry name" value="RNAP_I_II_AC40"/>
    <property type="match status" value="1"/>
</dbReference>
<dbReference type="SUPFAM" id="SSF56553">
    <property type="entry name" value="Insert subdomain of RNA polymerase alpha subunit"/>
    <property type="match status" value="1"/>
</dbReference>
<dbReference type="GO" id="GO:0003677">
    <property type="term" value="F:DNA binding"/>
    <property type="evidence" value="ECO:0007669"/>
    <property type="project" value="InterPro"/>
</dbReference>
<dbReference type="GO" id="GO:0046983">
    <property type="term" value="F:protein dimerization activity"/>
    <property type="evidence" value="ECO:0007669"/>
    <property type="project" value="InterPro"/>
</dbReference>
<dbReference type="InterPro" id="IPR050518">
    <property type="entry name" value="Rpo3/RPB3_RNA_Pol_subunit"/>
</dbReference>
<evidence type="ECO:0000313" key="9">
    <source>
        <dbReference type="Proteomes" id="UP000825729"/>
    </source>
</evidence>
<dbReference type="AlphaFoldDB" id="A0AAV7DYV5"/>
<dbReference type="GO" id="GO:0006351">
    <property type="term" value="P:DNA-templated transcription"/>
    <property type="evidence" value="ECO:0007669"/>
    <property type="project" value="InterPro"/>
</dbReference>
<evidence type="ECO:0000256" key="1">
    <source>
        <dbReference type="ARBA" id="ARBA00004123"/>
    </source>
</evidence>
<evidence type="ECO:0000256" key="3">
    <source>
        <dbReference type="ARBA" id="ARBA00022478"/>
    </source>
</evidence>
<dbReference type="EMBL" id="JAINDJ010000008">
    <property type="protein sequence ID" value="KAG9440292.1"/>
    <property type="molecule type" value="Genomic_DNA"/>
</dbReference>
<name>A0AAV7DYV5_ARIFI</name>
<dbReference type="InterPro" id="IPR011263">
    <property type="entry name" value="DNA-dir_RNA_pol_RpoA/D/Rpb3"/>
</dbReference>
<dbReference type="Proteomes" id="UP000825729">
    <property type="component" value="Unassembled WGS sequence"/>
</dbReference>
<reference evidence="8 9" key="1">
    <citation type="submission" date="2021-07" db="EMBL/GenBank/DDBJ databases">
        <title>The Aristolochia fimbriata genome: insights into angiosperm evolution, floral development and chemical biosynthesis.</title>
        <authorList>
            <person name="Jiao Y."/>
        </authorList>
    </citation>
    <scope>NUCLEOTIDE SEQUENCE [LARGE SCALE GENOMIC DNA]</scope>
    <source>
        <strain evidence="8">IBCAS-2021</strain>
        <tissue evidence="8">Leaf</tissue>
    </source>
</reference>
<comment type="similarity">
    <text evidence="6">Belongs to the archaeal Rpo3/eukaryotic RPB3 RNA polymerase subunit family.</text>
</comment>
<sequence length="447" mass="50256">MPRVPISDLPDVPMGQLPPHLEVQRTRVICTSDAPLHAESIQYSGAYASMGMDNSLRLESFSNDFKVEVVRVSDDGRDLEFDMIGIDAALANAFRRILIAETPTMAIEKVLIANNTSVVQDEVLAHRLGLVPIKADPKLFENFSENDTANEKNTTVFKLHVSCKKGGPRVKVLSKDLQWLPNGSELQMESTNLSAKPQTYTKFSCSQDSMPEFSNNPISPTDDDIIIAKLGPGQEIELEAHAVKGVGKTHAKWSPVATAWYRMLPEVIMLQEVKDKKADELVRKCPVNVFDIEDCGDGHRKATVARPRACTLCRECVHGGDWDKFVELRRVRDHFIFNIESTGALPPEVLFIEAVKILEENYYWNISVRRGNCANTLFNTQMISLEKCLHFSSPCRPRSRNLYGKPEARNRNGKKNLIKEDWRMKAAGRRNKCSTGDKSSVNSYNFD</sequence>
<evidence type="ECO:0000259" key="7">
    <source>
        <dbReference type="SMART" id="SM00662"/>
    </source>
</evidence>
<organism evidence="8 9">
    <name type="scientific">Aristolochia fimbriata</name>
    <name type="common">White veined hardy Dutchman's pipe vine</name>
    <dbReference type="NCBI Taxonomy" id="158543"/>
    <lineage>
        <taxon>Eukaryota</taxon>
        <taxon>Viridiplantae</taxon>
        <taxon>Streptophyta</taxon>
        <taxon>Embryophyta</taxon>
        <taxon>Tracheophyta</taxon>
        <taxon>Spermatophyta</taxon>
        <taxon>Magnoliopsida</taxon>
        <taxon>Magnoliidae</taxon>
        <taxon>Piperales</taxon>
        <taxon>Aristolochiaceae</taxon>
        <taxon>Aristolochia</taxon>
    </lineage>
</organism>
<keyword evidence="3" id="KW-0240">DNA-directed RNA polymerase</keyword>
<dbReference type="PANTHER" id="PTHR11800">
    <property type="entry name" value="DNA-DIRECTED RNA POLYMERASE"/>
    <property type="match status" value="1"/>
</dbReference>
<keyword evidence="9" id="KW-1185">Reference proteome</keyword>
<dbReference type="InterPro" id="IPR022842">
    <property type="entry name" value="RNAP_Rpo3/Rpb3/RPAC1"/>
</dbReference>
<dbReference type="GO" id="GO:0005666">
    <property type="term" value="C:RNA polymerase III complex"/>
    <property type="evidence" value="ECO:0007669"/>
    <property type="project" value="TreeGrafter"/>
</dbReference>
<dbReference type="Pfam" id="PF01193">
    <property type="entry name" value="RNA_pol_L"/>
    <property type="match status" value="1"/>
</dbReference>
<evidence type="ECO:0000256" key="4">
    <source>
        <dbReference type="ARBA" id="ARBA00023163"/>
    </source>
</evidence>
<keyword evidence="4" id="KW-0804">Transcription</keyword>
<comment type="caution">
    <text evidence="8">The sequence shown here is derived from an EMBL/GenBank/DDBJ whole genome shotgun (WGS) entry which is preliminary data.</text>
</comment>
<evidence type="ECO:0000256" key="6">
    <source>
        <dbReference type="ARBA" id="ARBA00025804"/>
    </source>
</evidence>
<protein>
    <recommendedName>
        <fullName evidence="2">DNA-directed RNA polymerases I and III subunit RPAC1</fullName>
    </recommendedName>
</protein>
<proteinExistence type="inferred from homology"/>
<evidence type="ECO:0000256" key="5">
    <source>
        <dbReference type="ARBA" id="ARBA00023242"/>
    </source>
</evidence>
<dbReference type="GO" id="GO:0005736">
    <property type="term" value="C:RNA polymerase I complex"/>
    <property type="evidence" value="ECO:0007669"/>
    <property type="project" value="TreeGrafter"/>
</dbReference>
<gene>
    <name evidence="8" type="ORF">H6P81_020457</name>
</gene>
<dbReference type="Gene3D" id="2.170.120.12">
    <property type="entry name" value="DNA-directed RNA polymerase, insert domain"/>
    <property type="match status" value="1"/>
</dbReference>
<dbReference type="Pfam" id="PF01000">
    <property type="entry name" value="RNA_pol_A_bac"/>
    <property type="match status" value="1"/>
</dbReference>
<dbReference type="InterPro" id="IPR011262">
    <property type="entry name" value="DNA-dir_RNA_pol_insert"/>
</dbReference>
<dbReference type="SUPFAM" id="SSF55257">
    <property type="entry name" value="RBP11-like subunits of RNA polymerase"/>
    <property type="match status" value="1"/>
</dbReference>
<evidence type="ECO:0000256" key="2">
    <source>
        <dbReference type="ARBA" id="ARBA00022083"/>
    </source>
</evidence>
<dbReference type="Gene3D" id="3.30.1360.10">
    <property type="entry name" value="RNA polymerase, RBP11-like subunit"/>
    <property type="match status" value="1"/>
</dbReference>
<dbReference type="PANTHER" id="PTHR11800:SF13">
    <property type="entry name" value="DNA-DIRECTED RNA POLYMERASES I AND III SUBUNIT RPAC1"/>
    <property type="match status" value="1"/>
</dbReference>
<dbReference type="InterPro" id="IPR001514">
    <property type="entry name" value="DNA-dir_RNA_pol_30-40kDasu_CS"/>
</dbReference>
<dbReference type="SMART" id="SM00662">
    <property type="entry name" value="RPOLD"/>
    <property type="match status" value="1"/>
</dbReference>
<feature type="domain" description="DNA-directed RNA polymerase RpoA/D/Rpb3-type" evidence="7">
    <location>
        <begin position="78"/>
        <end position="368"/>
    </location>
</feature>
<dbReference type="InterPro" id="IPR036643">
    <property type="entry name" value="RNApol_insert_sf"/>
</dbReference>
<evidence type="ECO:0000313" key="8">
    <source>
        <dbReference type="EMBL" id="KAG9440292.1"/>
    </source>
</evidence>
<dbReference type="GO" id="GO:0003899">
    <property type="term" value="F:DNA-directed RNA polymerase activity"/>
    <property type="evidence" value="ECO:0007669"/>
    <property type="project" value="InterPro"/>
</dbReference>
<dbReference type="InterPro" id="IPR036603">
    <property type="entry name" value="RBP11-like"/>
</dbReference>
<dbReference type="InterPro" id="IPR033901">
    <property type="entry name" value="RNAPI/III_AC40"/>
</dbReference>
<keyword evidence="5" id="KW-0539">Nucleus</keyword>
<dbReference type="PROSITE" id="PS00446">
    <property type="entry name" value="RNA_POL_D_30KD"/>
    <property type="match status" value="1"/>
</dbReference>
<dbReference type="HAMAP" id="MF_00320">
    <property type="entry name" value="RNApol_arch_Rpo3"/>
    <property type="match status" value="1"/>
</dbReference>